<reference evidence="8" key="2">
    <citation type="submission" date="2022-08" db="EMBL/GenBank/DDBJ databases">
        <title>Novel sulphate-reducing endosymbionts in the free-living metamonad Anaeramoeba.</title>
        <authorList>
            <person name="Jerlstrom-Hultqvist J."/>
            <person name="Cepicka I."/>
            <person name="Gallot-Lavallee L."/>
            <person name="Salas-Leiva D."/>
            <person name="Curtis B.A."/>
            <person name="Zahonova K."/>
            <person name="Pipaliya S."/>
            <person name="Dacks J."/>
            <person name="Roger A.J."/>
        </authorList>
    </citation>
    <scope>NUCLEOTIDE SEQUENCE</scope>
    <source>
        <strain evidence="8">Busselton2</strain>
    </source>
</reference>
<dbReference type="PANTHER" id="PTHR19370">
    <property type="entry name" value="NADH-CYTOCHROME B5 REDUCTASE"/>
    <property type="match status" value="1"/>
</dbReference>
<evidence type="ECO:0000256" key="2">
    <source>
        <dbReference type="ARBA" id="ARBA00006105"/>
    </source>
</evidence>
<evidence type="ECO:0000256" key="4">
    <source>
        <dbReference type="ARBA" id="ARBA00022827"/>
    </source>
</evidence>
<evidence type="ECO:0000256" key="6">
    <source>
        <dbReference type="PIRSR" id="PIRSR601834-1"/>
    </source>
</evidence>
<dbReference type="Gene3D" id="3.40.50.80">
    <property type="entry name" value="Nucleotide-binding domain of ferredoxin-NADP reductase (FNR) module"/>
    <property type="match status" value="1"/>
</dbReference>
<keyword evidence="4 6" id="KW-0274">FAD</keyword>
<feature type="binding site" evidence="6">
    <location>
        <position position="85"/>
    </location>
    <ligand>
        <name>FAD</name>
        <dbReference type="ChEBI" id="CHEBI:57692"/>
    </ligand>
</feature>
<dbReference type="Pfam" id="PF00970">
    <property type="entry name" value="FAD_binding_6"/>
    <property type="match status" value="1"/>
</dbReference>
<feature type="binding site" evidence="6">
    <location>
        <position position="83"/>
    </location>
    <ligand>
        <name>FAD</name>
        <dbReference type="ChEBI" id="CHEBI:57692"/>
    </ligand>
</feature>
<keyword evidence="5" id="KW-0560">Oxidoreductase</keyword>
<organism evidence="8 10">
    <name type="scientific">Anaeramoeba flamelloides</name>
    <dbReference type="NCBI Taxonomy" id="1746091"/>
    <lineage>
        <taxon>Eukaryota</taxon>
        <taxon>Metamonada</taxon>
        <taxon>Anaeramoebidae</taxon>
        <taxon>Anaeramoeba</taxon>
    </lineage>
</organism>
<dbReference type="Pfam" id="PF00175">
    <property type="entry name" value="NAD_binding_1"/>
    <property type="match status" value="1"/>
</dbReference>
<evidence type="ECO:0000313" key="11">
    <source>
        <dbReference type="Proteomes" id="UP001150062"/>
    </source>
</evidence>
<comment type="caution">
    <text evidence="8">The sequence shown here is derived from an EMBL/GenBank/DDBJ whole genome shotgun (WGS) entry which is preliminary data.</text>
</comment>
<dbReference type="CDD" id="cd06183">
    <property type="entry name" value="cyt_b5_reduct_like"/>
    <property type="match status" value="1"/>
</dbReference>
<gene>
    <name evidence="8" type="ORF">M0812_14716</name>
    <name evidence="9" type="ORF">M0813_15326</name>
</gene>
<dbReference type="PROSITE" id="PS51384">
    <property type="entry name" value="FAD_FR"/>
    <property type="match status" value="1"/>
</dbReference>
<comment type="similarity">
    <text evidence="2">Belongs to the flavoprotein pyridine nucleotide cytochrome reductase family.</text>
</comment>
<dbReference type="InterPro" id="IPR001433">
    <property type="entry name" value="OxRdtase_FAD/NAD-bd"/>
</dbReference>
<feature type="binding site" evidence="6">
    <location>
        <position position="100"/>
    </location>
    <ligand>
        <name>FAD</name>
        <dbReference type="ChEBI" id="CHEBI:57692"/>
    </ligand>
</feature>
<dbReference type="GO" id="GO:0016491">
    <property type="term" value="F:oxidoreductase activity"/>
    <property type="evidence" value="ECO:0007669"/>
    <property type="project" value="UniProtKB-KW"/>
</dbReference>
<dbReference type="SUPFAM" id="SSF52343">
    <property type="entry name" value="Ferredoxin reductase-like, C-terminal NADP-linked domain"/>
    <property type="match status" value="1"/>
</dbReference>
<accession>A0AAV7ZA21</accession>
<dbReference type="SUPFAM" id="SSF63380">
    <property type="entry name" value="Riboflavin synthase domain-like"/>
    <property type="match status" value="1"/>
</dbReference>
<dbReference type="AlphaFoldDB" id="A0AAV7ZA21"/>
<evidence type="ECO:0000313" key="10">
    <source>
        <dbReference type="Proteomes" id="UP001146793"/>
    </source>
</evidence>
<dbReference type="EMBL" id="JAOAOG010000068">
    <property type="protein sequence ID" value="KAJ6251154.1"/>
    <property type="molecule type" value="Genomic_DNA"/>
</dbReference>
<dbReference type="InterPro" id="IPR001834">
    <property type="entry name" value="CBR-like"/>
</dbReference>
<feature type="domain" description="FAD-binding FR-type" evidence="7">
    <location>
        <begin position="26"/>
        <end position="135"/>
    </location>
</feature>
<sequence>MNKNIERFETFTDLQGITHKSALYPNKWTQVTLEKKQKVSLTNHGSPVYIFRFSFEKETYQLGSFSGQYIAIQAKINNKIIKRYYSPISTPSDHGYVEILVKVNLERIGMSNYLQKMNIGDTIQMMGPIDGFVYKPGNFKQIVLLSAGVGLSPMIQLTRSIMKNPNDETQIVFLHGNISENELVLFDEIKSYENNRPQQFKSVFTLEKSHENWDGEIGFISKEIIAKNIDFELNPQFVMCGPKGFTNAMVKILKIQMKFPKEQVFSYW</sequence>
<dbReference type="InterPro" id="IPR017938">
    <property type="entry name" value="Riboflavin_synthase-like_b-brl"/>
</dbReference>
<feature type="binding site" evidence="6">
    <location>
        <position position="110"/>
    </location>
    <ligand>
        <name>FAD</name>
        <dbReference type="ChEBI" id="CHEBI:57692"/>
    </ligand>
</feature>
<name>A0AAV7ZA21_9EUKA</name>
<proteinExistence type="inferred from homology"/>
<dbReference type="Proteomes" id="UP001146793">
    <property type="component" value="Unassembled WGS sequence"/>
</dbReference>
<evidence type="ECO:0000313" key="9">
    <source>
        <dbReference type="EMBL" id="KAJ6251154.1"/>
    </source>
</evidence>
<evidence type="ECO:0000259" key="7">
    <source>
        <dbReference type="PROSITE" id="PS51384"/>
    </source>
</evidence>
<protein>
    <submittedName>
        <fullName evidence="8">NADH-cytochrome b5 reductase</fullName>
    </submittedName>
</protein>
<dbReference type="PRINTS" id="PR00406">
    <property type="entry name" value="CYTB5RDTASE"/>
</dbReference>
<comment type="cofactor">
    <cofactor evidence="1 6">
        <name>FAD</name>
        <dbReference type="ChEBI" id="CHEBI:57692"/>
    </cofactor>
</comment>
<feature type="binding site" evidence="6">
    <location>
        <position position="111"/>
    </location>
    <ligand>
        <name>FAD</name>
        <dbReference type="ChEBI" id="CHEBI:57692"/>
    </ligand>
</feature>
<dbReference type="Proteomes" id="UP001150062">
    <property type="component" value="Unassembled WGS sequence"/>
</dbReference>
<keyword evidence="11" id="KW-1185">Reference proteome</keyword>
<dbReference type="PANTHER" id="PTHR19370:SF184">
    <property type="entry name" value="NADH-CYTOCHROME B5 REDUCTASE-LIKE"/>
    <property type="match status" value="1"/>
</dbReference>
<evidence type="ECO:0000256" key="5">
    <source>
        <dbReference type="ARBA" id="ARBA00023002"/>
    </source>
</evidence>
<evidence type="ECO:0000256" key="1">
    <source>
        <dbReference type="ARBA" id="ARBA00001974"/>
    </source>
</evidence>
<keyword evidence="3 6" id="KW-0285">Flavoprotein</keyword>
<reference evidence="9" key="1">
    <citation type="submission" date="2022-08" db="EMBL/GenBank/DDBJ databases">
        <title>Novel sulfate-reducing endosymbionts in the free-living metamonad Anaeramoeba.</title>
        <authorList>
            <person name="Jerlstrom-Hultqvist J."/>
            <person name="Cepicka I."/>
            <person name="Gallot-Lavallee L."/>
            <person name="Salas-Leiva D."/>
            <person name="Curtis B.A."/>
            <person name="Zahonova K."/>
            <person name="Pipaliya S."/>
            <person name="Dacks J."/>
            <person name="Roger A.J."/>
        </authorList>
    </citation>
    <scope>NUCLEOTIDE SEQUENCE</scope>
    <source>
        <strain evidence="9">Schooner1</strain>
    </source>
</reference>
<dbReference type="Gene3D" id="2.40.30.10">
    <property type="entry name" value="Translation factors"/>
    <property type="match status" value="1"/>
</dbReference>
<dbReference type="InterPro" id="IPR017927">
    <property type="entry name" value="FAD-bd_FR_type"/>
</dbReference>
<dbReference type="InterPro" id="IPR039261">
    <property type="entry name" value="FNR_nucleotide-bd"/>
</dbReference>
<dbReference type="InterPro" id="IPR008333">
    <property type="entry name" value="Cbr1-like_FAD-bd_dom"/>
</dbReference>
<feature type="binding site" evidence="6">
    <location>
        <position position="102"/>
    </location>
    <ligand>
        <name>FAD</name>
        <dbReference type="ChEBI" id="CHEBI:57692"/>
    </ligand>
</feature>
<evidence type="ECO:0000256" key="3">
    <source>
        <dbReference type="ARBA" id="ARBA00022630"/>
    </source>
</evidence>
<evidence type="ECO:0000313" key="8">
    <source>
        <dbReference type="EMBL" id="KAJ3438704.1"/>
    </source>
</evidence>
<dbReference type="EMBL" id="JANTQA010000032">
    <property type="protein sequence ID" value="KAJ3438704.1"/>
    <property type="molecule type" value="Genomic_DNA"/>
</dbReference>